<name>A0AAU9J6Z5_9CILI</name>
<keyword evidence="7" id="KW-0333">Golgi apparatus</keyword>
<evidence type="ECO:0000256" key="1">
    <source>
        <dbReference type="ARBA" id="ARBA00004409"/>
    </source>
</evidence>
<dbReference type="Gene3D" id="1.20.58.70">
    <property type="match status" value="1"/>
</dbReference>
<comment type="similarity">
    <text evidence="2">Belongs to the syntaxin family.</text>
</comment>
<evidence type="ECO:0000256" key="10">
    <source>
        <dbReference type="SAM" id="Phobius"/>
    </source>
</evidence>
<keyword evidence="8" id="KW-0175">Coiled coil</keyword>
<dbReference type="SUPFAM" id="SSF47661">
    <property type="entry name" value="t-snare proteins"/>
    <property type="match status" value="1"/>
</dbReference>
<dbReference type="EMBL" id="CAJZBQ010000024">
    <property type="protein sequence ID" value="CAG9320057.1"/>
    <property type="molecule type" value="Genomic_DNA"/>
</dbReference>
<accession>A0AAU9J6Z5</accession>
<comment type="caution">
    <text evidence="12">The sequence shown here is derived from an EMBL/GenBank/DDBJ whole genome shotgun (WGS) entry which is preliminary data.</text>
</comment>
<feature type="transmembrane region" description="Helical" evidence="10">
    <location>
        <begin position="280"/>
        <end position="300"/>
    </location>
</feature>
<evidence type="ECO:0000256" key="4">
    <source>
        <dbReference type="ARBA" id="ARBA00022692"/>
    </source>
</evidence>
<dbReference type="InterPro" id="IPR000727">
    <property type="entry name" value="T_SNARE_dom"/>
</dbReference>
<dbReference type="Gene3D" id="1.20.5.110">
    <property type="match status" value="1"/>
</dbReference>
<dbReference type="PANTHER" id="PTHR19957">
    <property type="entry name" value="SYNTAXIN"/>
    <property type="match status" value="1"/>
</dbReference>
<evidence type="ECO:0000259" key="11">
    <source>
        <dbReference type="PROSITE" id="PS50192"/>
    </source>
</evidence>
<evidence type="ECO:0000256" key="5">
    <source>
        <dbReference type="ARBA" id="ARBA00022927"/>
    </source>
</evidence>
<dbReference type="GO" id="GO:0005484">
    <property type="term" value="F:SNAP receptor activity"/>
    <property type="evidence" value="ECO:0007669"/>
    <property type="project" value="InterPro"/>
</dbReference>
<dbReference type="PANTHER" id="PTHR19957:SF83">
    <property type="entry name" value="SYNTAXIN-16"/>
    <property type="match status" value="1"/>
</dbReference>
<dbReference type="CDD" id="cd15845">
    <property type="entry name" value="SNARE_syntaxin16"/>
    <property type="match status" value="1"/>
</dbReference>
<keyword evidence="9 10" id="KW-0472">Membrane</keyword>
<evidence type="ECO:0000256" key="6">
    <source>
        <dbReference type="ARBA" id="ARBA00022989"/>
    </source>
</evidence>
<dbReference type="Proteomes" id="UP001162131">
    <property type="component" value="Unassembled WGS sequence"/>
</dbReference>
<dbReference type="InterPro" id="IPR045242">
    <property type="entry name" value="Syntaxin"/>
</dbReference>
<dbReference type="AlphaFoldDB" id="A0AAU9J6Z5"/>
<dbReference type="GO" id="GO:0006906">
    <property type="term" value="P:vesicle fusion"/>
    <property type="evidence" value="ECO:0007669"/>
    <property type="project" value="TreeGrafter"/>
</dbReference>
<reference evidence="12" key="1">
    <citation type="submission" date="2021-09" db="EMBL/GenBank/DDBJ databases">
        <authorList>
            <consortium name="AG Swart"/>
            <person name="Singh M."/>
            <person name="Singh A."/>
            <person name="Seah K."/>
            <person name="Emmerich C."/>
        </authorList>
    </citation>
    <scope>NUCLEOTIDE SEQUENCE</scope>
    <source>
        <strain evidence="12">ATCC30299</strain>
    </source>
</reference>
<keyword evidence="3" id="KW-0813">Transport</keyword>
<dbReference type="PROSITE" id="PS00914">
    <property type="entry name" value="SYNTAXIN"/>
    <property type="match status" value="1"/>
</dbReference>
<keyword evidence="6 10" id="KW-1133">Transmembrane helix</keyword>
<gene>
    <name evidence="12" type="ORF">BSTOLATCC_MIC25296</name>
</gene>
<dbReference type="SMART" id="SM00397">
    <property type="entry name" value="t_SNARE"/>
    <property type="match status" value="1"/>
</dbReference>
<sequence length="303" mass="34503">MSSSISHVTKCLGTSRNITHLYKKARVDEKKSSRFSLSTASNDSGRAVLLSGISPSHIPLEPPKQNQLPPLWVDSYDKVIEDLKTLEDKLKLLKQAQTKRLKITFGDPSQAEREILILSQEITKLMRDLDGFIHDIVKSSGTNSDITIRKNIQQQLAQKLQEFTQHHKTMQRVYMEKYQQLQSGSSVPLQMPEEDEIEDDYGDNLDQVYEISKARDEGINGLVNNLNELAMIFKDLSNLVVNQGTILDRIDYNLELASDHTKKGVVQLQKAEKHQRCTRATSCIMFLIVMIVLLALVFIFKNF</sequence>
<dbReference type="GO" id="GO:0031201">
    <property type="term" value="C:SNARE complex"/>
    <property type="evidence" value="ECO:0007669"/>
    <property type="project" value="TreeGrafter"/>
</dbReference>
<evidence type="ECO:0000313" key="12">
    <source>
        <dbReference type="EMBL" id="CAG9320057.1"/>
    </source>
</evidence>
<dbReference type="Pfam" id="PF05739">
    <property type="entry name" value="SNARE"/>
    <property type="match status" value="1"/>
</dbReference>
<protein>
    <recommendedName>
        <fullName evidence="11">t-SNARE coiled-coil homology domain-containing protein</fullName>
    </recommendedName>
</protein>
<keyword evidence="13" id="KW-1185">Reference proteome</keyword>
<dbReference type="GO" id="GO:0000139">
    <property type="term" value="C:Golgi membrane"/>
    <property type="evidence" value="ECO:0007669"/>
    <property type="project" value="UniProtKB-SubCell"/>
</dbReference>
<evidence type="ECO:0000313" key="13">
    <source>
        <dbReference type="Proteomes" id="UP001162131"/>
    </source>
</evidence>
<dbReference type="GO" id="GO:0000149">
    <property type="term" value="F:SNARE binding"/>
    <property type="evidence" value="ECO:0007669"/>
    <property type="project" value="TreeGrafter"/>
</dbReference>
<evidence type="ECO:0000256" key="2">
    <source>
        <dbReference type="ARBA" id="ARBA00009063"/>
    </source>
</evidence>
<keyword evidence="5" id="KW-0653">Protein transport</keyword>
<evidence type="ECO:0000256" key="8">
    <source>
        <dbReference type="ARBA" id="ARBA00023054"/>
    </source>
</evidence>
<comment type="subcellular location">
    <subcellularLocation>
        <location evidence="1">Golgi apparatus membrane</location>
        <topology evidence="1">Single-pass type IV membrane protein</topology>
    </subcellularLocation>
</comment>
<dbReference type="GO" id="GO:0048278">
    <property type="term" value="P:vesicle docking"/>
    <property type="evidence" value="ECO:0007669"/>
    <property type="project" value="TreeGrafter"/>
</dbReference>
<evidence type="ECO:0000256" key="9">
    <source>
        <dbReference type="ARBA" id="ARBA00023136"/>
    </source>
</evidence>
<evidence type="ECO:0000256" key="3">
    <source>
        <dbReference type="ARBA" id="ARBA00022448"/>
    </source>
</evidence>
<dbReference type="PROSITE" id="PS50192">
    <property type="entry name" value="T_SNARE"/>
    <property type="match status" value="1"/>
</dbReference>
<dbReference type="InterPro" id="IPR006012">
    <property type="entry name" value="Syntaxin/epimorphin_CS"/>
</dbReference>
<dbReference type="GO" id="GO:0006886">
    <property type="term" value="P:intracellular protein transport"/>
    <property type="evidence" value="ECO:0007669"/>
    <property type="project" value="InterPro"/>
</dbReference>
<dbReference type="InterPro" id="IPR010989">
    <property type="entry name" value="SNARE"/>
</dbReference>
<evidence type="ECO:0000256" key="7">
    <source>
        <dbReference type="ARBA" id="ARBA00023034"/>
    </source>
</evidence>
<keyword evidence="4 10" id="KW-0812">Transmembrane</keyword>
<proteinExistence type="inferred from homology"/>
<feature type="domain" description="T-SNARE coiled-coil homology" evidence="11">
    <location>
        <begin position="209"/>
        <end position="271"/>
    </location>
</feature>
<organism evidence="12 13">
    <name type="scientific">Blepharisma stoltei</name>
    <dbReference type="NCBI Taxonomy" id="1481888"/>
    <lineage>
        <taxon>Eukaryota</taxon>
        <taxon>Sar</taxon>
        <taxon>Alveolata</taxon>
        <taxon>Ciliophora</taxon>
        <taxon>Postciliodesmatophora</taxon>
        <taxon>Heterotrichea</taxon>
        <taxon>Heterotrichida</taxon>
        <taxon>Blepharismidae</taxon>
        <taxon>Blepharisma</taxon>
    </lineage>
</organism>